<dbReference type="PROSITE" id="PS50053">
    <property type="entry name" value="UBIQUITIN_2"/>
    <property type="match status" value="1"/>
</dbReference>
<evidence type="ECO:0000259" key="1">
    <source>
        <dbReference type="PROSITE" id="PS50053"/>
    </source>
</evidence>
<proteinExistence type="predicted"/>
<dbReference type="AlphaFoldDB" id="A0ABD2BZV3"/>
<dbReference type="InterPro" id="IPR039120">
    <property type="entry name" value="UBFD1"/>
</dbReference>
<dbReference type="InterPro" id="IPR000626">
    <property type="entry name" value="Ubiquitin-like_dom"/>
</dbReference>
<evidence type="ECO:0000313" key="3">
    <source>
        <dbReference type="Proteomes" id="UP001607303"/>
    </source>
</evidence>
<dbReference type="PANTHER" id="PTHR16470">
    <property type="entry name" value="UBIQUITIN DOMAIN-CONTAINING PROTEIN UBFD1"/>
    <property type="match status" value="1"/>
</dbReference>
<dbReference type="SUPFAM" id="SSF54236">
    <property type="entry name" value="Ubiquitin-like"/>
    <property type="match status" value="1"/>
</dbReference>
<dbReference type="InterPro" id="IPR029071">
    <property type="entry name" value="Ubiquitin-like_domsf"/>
</dbReference>
<name>A0ABD2BZV3_VESMC</name>
<dbReference type="Pfam" id="PF00240">
    <property type="entry name" value="ubiquitin"/>
    <property type="match status" value="1"/>
</dbReference>
<comment type="caution">
    <text evidence="2">The sequence shown here is derived from an EMBL/GenBank/DDBJ whole genome shotgun (WGS) entry which is preliminary data.</text>
</comment>
<evidence type="ECO:0000313" key="2">
    <source>
        <dbReference type="EMBL" id="KAL2738313.1"/>
    </source>
</evidence>
<reference evidence="2 3" key="1">
    <citation type="journal article" date="2024" name="Ann. Entomol. Soc. Am.">
        <title>Genomic analyses of the southern and eastern yellowjacket wasps (Hymenoptera: Vespidae) reveal evolutionary signatures of social life.</title>
        <authorList>
            <person name="Catto M.A."/>
            <person name="Caine P.B."/>
            <person name="Orr S.E."/>
            <person name="Hunt B.G."/>
            <person name="Goodisman M.A.D."/>
        </authorList>
    </citation>
    <scope>NUCLEOTIDE SEQUENCE [LARGE SCALE GENOMIC DNA]</scope>
    <source>
        <strain evidence="2">232</strain>
        <tissue evidence="2">Head and thorax</tissue>
    </source>
</reference>
<gene>
    <name evidence="2" type="ORF">V1477_011672</name>
</gene>
<sequence length="342" mass="37752">MTTPAPRENCGTRLPPNVAHPTVIPMNYVAQVFGRPEIILIGQQNTVHHGVHATKGDGNDKCCNSTPCPEIVANSMSNENVSEKTNVLRTDHENASVQPIEDAAATTSQDIPQEKIDFKVIYNKQKININFALDGTVAELKAHLQNIISVPQVMQKVMFKGLAKDDQTLRNLGVTKGADCAKVMIVGSKLDDVLAVSIPSKQDLADEASSTASKEPLSQQKIHRKVLDKGIPDDVMPGILDSKEPLPEFPISGMLNKSGGKVRLTFKLEQDQLWIGTKERTDKIPMNSIKGVHSEPIHDHPEYHIMGIQLGTTEASRYWIYWVPAQYISAIKDAILGKWCYF</sequence>
<dbReference type="CDD" id="cd17047">
    <property type="entry name" value="Ubl_UBFD1"/>
    <property type="match status" value="1"/>
</dbReference>
<dbReference type="Pfam" id="PF25343">
    <property type="entry name" value="PH_UBFD1_C"/>
    <property type="match status" value="1"/>
</dbReference>
<organism evidence="2 3">
    <name type="scientific">Vespula maculifrons</name>
    <name type="common">Eastern yellow jacket</name>
    <name type="synonym">Wasp</name>
    <dbReference type="NCBI Taxonomy" id="7453"/>
    <lineage>
        <taxon>Eukaryota</taxon>
        <taxon>Metazoa</taxon>
        <taxon>Ecdysozoa</taxon>
        <taxon>Arthropoda</taxon>
        <taxon>Hexapoda</taxon>
        <taxon>Insecta</taxon>
        <taxon>Pterygota</taxon>
        <taxon>Neoptera</taxon>
        <taxon>Endopterygota</taxon>
        <taxon>Hymenoptera</taxon>
        <taxon>Apocrita</taxon>
        <taxon>Aculeata</taxon>
        <taxon>Vespoidea</taxon>
        <taxon>Vespidae</taxon>
        <taxon>Vespinae</taxon>
        <taxon>Vespula</taxon>
    </lineage>
</organism>
<dbReference type="SMART" id="SM00213">
    <property type="entry name" value="UBQ"/>
    <property type="match status" value="1"/>
</dbReference>
<feature type="domain" description="Ubiquitin-like" evidence="1">
    <location>
        <begin position="114"/>
        <end position="177"/>
    </location>
</feature>
<dbReference type="InterPro" id="IPR057455">
    <property type="entry name" value="UBFD1_C"/>
</dbReference>
<protein>
    <submittedName>
        <fullName evidence="2">Ubiquitin domain-containing protein UBFD1-like isoform X1</fullName>
    </submittedName>
</protein>
<keyword evidence="3" id="KW-1185">Reference proteome</keyword>
<dbReference type="Gene3D" id="3.10.20.90">
    <property type="entry name" value="Phosphatidylinositol 3-kinase Catalytic Subunit, Chain A, domain 1"/>
    <property type="match status" value="1"/>
</dbReference>
<dbReference type="Proteomes" id="UP001607303">
    <property type="component" value="Unassembled WGS sequence"/>
</dbReference>
<accession>A0ABD2BZV3</accession>
<dbReference type="PANTHER" id="PTHR16470:SF0">
    <property type="entry name" value="UBIQUITIN DOMAIN-CONTAINING PROTEIN UBFD1"/>
    <property type="match status" value="1"/>
</dbReference>
<dbReference type="EMBL" id="JAYRBN010000063">
    <property type="protein sequence ID" value="KAL2738313.1"/>
    <property type="molecule type" value="Genomic_DNA"/>
</dbReference>